<dbReference type="KEGG" id="sog:RA178_04930"/>
<sequence length="102" mass="12126">MEKSTQWNPENSISPISWCAMLLCIALFIYEHFWGNSFTTMVVMLYCSFMLPSVLLTRRVQEKYFIYTLEYIKAFRKFTVVMSTIFFCIWLLVTYTPLTISS</sequence>
<keyword evidence="1" id="KW-0812">Transmembrane</keyword>
<dbReference type="RefSeq" id="WP_212599364.1">
    <property type="nucleotide sequence ID" value="NZ_CP132914.1"/>
</dbReference>
<gene>
    <name evidence="2" type="ORF">RA178_04930</name>
</gene>
<keyword evidence="1" id="KW-0472">Membrane</keyword>
<feature type="transmembrane region" description="Helical" evidence="1">
    <location>
        <begin position="12"/>
        <end position="30"/>
    </location>
</feature>
<protein>
    <submittedName>
        <fullName evidence="2">Uncharacterized protein</fullName>
    </submittedName>
</protein>
<accession>A0AA50Q7D6</accession>
<organism evidence="2">
    <name type="scientific">Shewanella oncorhynchi</name>
    <dbReference type="NCBI Taxonomy" id="2726434"/>
    <lineage>
        <taxon>Bacteria</taxon>
        <taxon>Pseudomonadati</taxon>
        <taxon>Pseudomonadota</taxon>
        <taxon>Gammaproteobacteria</taxon>
        <taxon>Alteromonadales</taxon>
        <taxon>Shewanellaceae</taxon>
        <taxon>Shewanella</taxon>
    </lineage>
</organism>
<feature type="transmembrane region" description="Helical" evidence="1">
    <location>
        <begin position="78"/>
        <end position="98"/>
    </location>
</feature>
<dbReference type="Proteomes" id="UP001236800">
    <property type="component" value="Chromosome"/>
</dbReference>
<dbReference type="EMBL" id="CP132914">
    <property type="protein sequence ID" value="WMB73973.1"/>
    <property type="molecule type" value="Genomic_DNA"/>
</dbReference>
<proteinExistence type="predicted"/>
<reference evidence="2" key="1">
    <citation type="submission" date="2023-08" db="EMBL/GenBank/DDBJ databases">
        <title>Complete genome sequence of Shewanella oncorhynchi Z-P2, a siderophore putrebactin-producing bacterium.</title>
        <authorList>
            <person name="Zhang Y."/>
        </authorList>
    </citation>
    <scope>NUCLEOTIDE SEQUENCE</scope>
    <source>
        <strain evidence="2">Z-P2</strain>
    </source>
</reference>
<dbReference type="GeneID" id="301338504"/>
<feature type="transmembrane region" description="Helical" evidence="1">
    <location>
        <begin position="36"/>
        <end position="57"/>
    </location>
</feature>
<evidence type="ECO:0000256" key="1">
    <source>
        <dbReference type="SAM" id="Phobius"/>
    </source>
</evidence>
<keyword evidence="1" id="KW-1133">Transmembrane helix</keyword>
<dbReference type="AlphaFoldDB" id="A0AA50Q7D6"/>
<name>A0AA50Q7D6_9GAMM</name>
<evidence type="ECO:0000313" key="2">
    <source>
        <dbReference type="EMBL" id="WMB73973.1"/>
    </source>
</evidence>